<keyword evidence="2" id="KW-1185">Reference proteome</keyword>
<dbReference type="EMBL" id="JH921443">
    <property type="protein sequence ID" value="EKD15141.1"/>
    <property type="molecule type" value="Genomic_DNA"/>
</dbReference>
<evidence type="ECO:0000313" key="1">
    <source>
        <dbReference type="EMBL" id="EKD15141.1"/>
    </source>
</evidence>
<gene>
    <name evidence="1" type="ORF">MBM_06902</name>
</gene>
<dbReference type="AlphaFoldDB" id="K1WQB3"/>
<reference evidence="1 2" key="1">
    <citation type="journal article" date="2012" name="BMC Genomics">
        <title>Sequencing the genome of Marssonina brunnea reveals fungus-poplar co-evolution.</title>
        <authorList>
            <person name="Zhu S."/>
            <person name="Cao Y.-Z."/>
            <person name="Jiang C."/>
            <person name="Tan B.-Y."/>
            <person name="Wang Z."/>
            <person name="Feng S."/>
            <person name="Zhang L."/>
            <person name="Su X.-H."/>
            <person name="Brejova B."/>
            <person name="Vinar T."/>
            <person name="Xu M."/>
            <person name="Wang M.-X."/>
            <person name="Zhang S.-G."/>
            <person name="Huang M.-R."/>
            <person name="Wu R."/>
            <person name="Zhou Y."/>
        </authorList>
    </citation>
    <scope>NUCLEOTIDE SEQUENCE [LARGE SCALE GENOMIC DNA]</scope>
    <source>
        <strain evidence="1 2">MB_m1</strain>
    </source>
</reference>
<dbReference type="InParanoid" id="K1WQB3"/>
<organism evidence="1 2">
    <name type="scientific">Marssonina brunnea f. sp. multigermtubi (strain MB_m1)</name>
    <name type="common">Marssonina leaf spot fungus</name>
    <dbReference type="NCBI Taxonomy" id="1072389"/>
    <lineage>
        <taxon>Eukaryota</taxon>
        <taxon>Fungi</taxon>
        <taxon>Dikarya</taxon>
        <taxon>Ascomycota</taxon>
        <taxon>Pezizomycotina</taxon>
        <taxon>Leotiomycetes</taxon>
        <taxon>Helotiales</taxon>
        <taxon>Drepanopezizaceae</taxon>
        <taxon>Drepanopeziza</taxon>
    </lineage>
</organism>
<evidence type="ECO:0000313" key="2">
    <source>
        <dbReference type="Proteomes" id="UP000006753"/>
    </source>
</evidence>
<sequence>MFKLVKMQVDDTYYFADDRFAAKKRLELKKAGLKAKDETKLTYTTDINSFANNKDLSSQLKYVIILRNETRTTEETFKVISNVVHYSFTKIVATDSYSFYKCLIKLGTIKEKKLIIDIIALRQSYERKEIAEIR</sequence>
<dbReference type="HOGENOM" id="CLU_156706_0_0_1"/>
<protein>
    <submittedName>
        <fullName evidence="1">Uncharacterized protein</fullName>
    </submittedName>
</protein>
<dbReference type="OMA" id="HCTESYS"/>
<accession>K1WQB3</accession>
<proteinExistence type="predicted"/>
<dbReference type="Proteomes" id="UP000006753">
    <property type="component" value="Unassembled WGS sequence"/>
</dbReference>
<dbReference type="KEGG" id="mbe:MBM_06902"/>
<dbReference type="OrthoDB" id="411592at2759"/>
<name>K1WQB3_MARBU</name>